<dbReference type="InterPro" id="IPR000515">
    <property type="entry name" value="MetI-like"/>
</dbReference>
<dbReference type="CDD" id="cd06261">
    <property type="entry name" value="TM_PBP2"/>
    <property type="match status" value="1"/>
</dbReference>
<gene>
    <name evidence="10" type="ORF">JOF43_002776</name>
</gene>
<comment type="subcellular location">
    <subcellularLocation>
        <location evidence="1 8">Cell membrane</location>
        <topology evidence="1 8">Multi-pass membrane protein</topology>
    </subcellularLocation>
</comment>
<name>A0ABS4X2X2_9MICO</name>
<dbReference type="Proteomes" id="UP001519290">
    <property type="component" value="Unassembled WGS sequence"/>
</dbReference>
<dbReference type="Gene3D" id="1.10.3720.10">
    <property type="entry name" value="MetI-like"/>
    <property type="match status" value="1"/>
</dbReference>
<feature type="transmembrane region" description="Helical" evidence="8">
    <location>
        <begin position="208"/>
        <end position="234"/>
    </location>
</feature>
<evidence type="ECO:0000313" key="10">
    <source>
        <dbReference type="EMBL" id="MBP2382819.1"/>
    </source>
</evidence>
<evidence type="ECO:0000256" key="2">
    <source>
        <dbReference type="ARBA" id="ARBA00007069"/>
    </source>
</evidence>
<protein>
    <submittedName>
        <fullName evidence="10">Spermidine/putrescine transport system permease protein</fullName>
    </submittedName>
</protein>
<dbReference type="Pfam" id="PF00528">
    <property type="entry name" value="BPD_transp_1"/>
    <property type="match status" value="1"/>
</dbReference>
<evidence type="ECO:0000259" key="9">
    <source>
        <dbReference type="PROSITE" id="PS50928"/>
    </source>
</evidence>
<feature type="domain" description="ABC transmembrane type-1" evidence="9">
    <location>
        <begin position="70"/>
        <end position="277"/>
    </location>
</feature>
<keyword evidence="6 8" id="KW-1133">Transmembrane helix</keyword>
<feature type="transmembrane region" description="Helical" evidence="8">
    <location>
        <begin position="157"/>
        <end position="175"/>
    </location>
</feature>
<comment type="caution">
    <text evidence="10">The sequence shown here is derived from an EMBL/GenBank/DDBJ whole genome shotgun (WGS) entry which is preliminary data.</text>
</comment>
<keyword evidence="5 8" id="KW-0812">Transmembrane</keyword>
<evidence type="ECO:0000256" key="3">
    <source>
        <dbReference type="ARBA" id="ARBA00022448"/>
    </source>
</evidence>
<accession>A0ABS4X2X2</accession>
<organism evidence="10 11">
    <name type="scientific">Brachybacterium sacelli</name>
    <dbReference type="NCBI Taxonomy" id="173364"/>
    <lineage>
        <taxon>Bacteria</taxon>
        <taxon>Bacillati</taxon>
        <taxon>Actinomycetota</taxon>
        <taxon>Actinomycetes</taxon>
        <taxon>Micrococcales</taxon>
        <taxon>Dermabacteraceae</taxon>
        <taxon>Brachybacterium</taxon>
    </lineage>
</organism>
<sequence length="290" mass="31103">MSTTAPPRRLGPGALVVPPLVFVVVMFAFPLIQLAQLSLRPTDAFNRILGGFTPENFQRVLTEPYFADSLLFTVVNATIVTIACAVLAFPLSWVIARTTQRWLKVLVFMVVISPMLTSVVVRSYGWRILLSAEGPVNSALLGLGLIEQPLSLLTSRAGSIISIVHVLLPFFVLMLNSSLKSLDESVLRAAHSLGAGAARRFVQVILPLSVPGLVGGGIVVFSLSMGIYVTPLLIGGVNQPLGGLRVYTQVMSSFDYPTAAAMSFVLLAISLVVAGLLGLVQLVWRKRLHG</sequence>
<evidence type="ECO:0000256" key="8">
    <source>
        <dbReference type="RuleBase" id="RU363032"/>
    </source>
</evidence>
<dbReference type="EMBL" id="JAGIOD010000001">
    <property type="protein sequence ID" value="MBP2382819.1"/>
    <property type="molecule type" value="Genomic_DNA"/>
</dbReference>
<proteinExistence type="inferred from homology"/>
<feature type="transmembrane region" description="Helical" evidence="8">
    <location>
        <begin position="70"/>
        <end position="95"/>
    </location>
</feature>
<comment type="similarity">
    <text evidence="2">Belongs to the binding-protein-dependent transport system permease family. CysTW subfamily.</text>
</comment>
<dbReference type="PROSITE" id="PS50928">
    <property type="entry name" value="ABC_TM1"/>
    <property type="match status" value="1"/>
</dbReference>
<keyword evidence="4" id="KW-1003">Cell membrane</keyword>
<evidence type="ECO:0000256" key="5">
    <source>
        <dbReference type="ARBA" id="ARBA00022692"/>
    </source>
</evidence>
<keyword evidence="11" id="KW-1185">Reference proteome</keyword>
<evidence type="ECO:0000256" key="1">
    <source>
        <dbReference type="ARBA" id="ARBA00004651"/>
    </source>
</evidence>
<dbReference type="SUPFAM" id="SSF161098">
    <property type="entry name" value="MetI-like"/>
    <property type="match status" value="1"/>
</dbReference>
<keyword evidence="7 8" id="KW-0472">Membrane</keyword>
<dbReference type="PANTHER" id="PTHR42929:SF5">
    <property type="entry name" value="ABC TRANSPORTER PERMEASE PROTEIN"/>
    <property type="match status" value="1"/>
</dbReference>
<feature type="transmembrane region" description="Helical" evidence="8">
    <location>
        <begin position="102"/>
        <end position="121"/>
    </location>
</feature>
<evidence type="ECO:0000313" key="11">
    <source>
        <dbReference type="Proteomes" id="UP001519290"/>
    </source>
</evidence>
<dbReference type="PANTHER" id="PTHR42929">
    <property type="entry name" value="INNER MEMBRANE ABC TRANSPORTER PERMEASE PROTEIN YDCU-RELATED-RELATED"/>
    <property type="match status" value="1"/>
</dbReference>
<dbReference type="RefSeq" id="WP_209902901.1">
    <property type="nucleotide sequence ID" value="NZ_BAAAJW010000027.1"/>
</dbReference>
<evidence type="ECO:0000256" key="7">
    <source>
        <dbReference type="ARBA" id="ARBA00023136"/>
    </source>
</evidence>
<dbReference type="InterPro" id="IPR035906">
    <property type="entry name" value="MetI-like_sf"/>
</dbReference>
<keyword evidence="3 8" id="KW-0813">Transport</keyword>
<feature type="transmembrane region" description="Helical" evidence="8">
    <location>
        <begin position="12"/>
        <end position="32"/>
    </location>
</feature>
<feature type="transmembrane region" description="Helical" evidence="8">
    <location>
        <begin position="260"/>
        <end position="284"/>
    </location>
</feature>
<reference evidence="10 11" key="1">
    <citation type="submission" date="2021-03" db="EMBL/GenBank/DDBJ databases">
        <title>Sequencing the genomes of 1000 actinobacteria strains.</title>
        <authorList>
            <person name="Klenk H.-P."/>
        </authorList>
    </citation>
    <scope>NUCLEOTIDE SEQUENCE [LARGE SCALE GENOMIC DNA]</scope>
    <source>
        <strain evidence="10 11">DSM 14566</strain>
    </source>
</reference>
<evidence type="ECO:0000256" key="4">
    <source>
        <dbReference type="ARBA" id="ARBA00022475"/>
    </source>
</evidence>
<evidence type="ECO:0000256" key="6">
    <source>
        <dbReference type="ARBA" id="ARBA00022989"/>
    </source>
</evidence>